<evidence type="ECO:0000313" key="3">
    <source>
        <dbReference type="Proteomes" id="UP000245250"/>
    </source>
</evidence>
<name>A0A2S1YQ15_9FLAO</name>
<reference evidence="2 3" key="1">
    <citation type="submission" date="2018-05" db="EMBL/GenBank/DDBJ databases">
        <title>Genome sequencing of Flavobacterium sp. HYN0056.</title>
        <authorList>
            <person name="Yi H."/>
            <person name="Baek C."/>
        </authorList>
    </citation>
    <scope>NUCLEOTIDE SEQUENCE [LARGE SCALE GENOMIC DNA]</scope>
    <source>
        <strain evidence="2 3">HYN0056</strain>
    </source>
</reference>
<accession>A0A2S1YQ15</accession>
<evidence type="ECO:0000256" key="1">
    <source>
        <dbReference type="SAM" id="Phobius"/>
    </source>
</evidence>
<dbReference type="EMBL" id="CP029255">
    <property type="protein sequence ID" value="AWK06165.1"/>
    <property type="molecule type" value="Genomic_DNA"/>
</dbReference>
<keyword evidence="1" id="KW-0812">Transmembrane</keyword>
<protein>
    <submittedName>
        <fullName evidence="2">Uncharacterized protein</fullName>
    </submittedName>
</protein>
<dbReference type="AlphaFoldDB" id="A0A2S1YQ15"/>
<dbReference type="KEGG" id="fcr:HYN56_18810"/>
<feature type="transmembrane region" description="Helical" evidence="1">
    <location>
        <begin position="27"/>
        <end position="46"/>
    </location>
</feature>
<dbReference type="OrthoDB" id="711075at2"/>
<keyword evidence="3" id="KW-1185">Reference proteome</keyword>
<keyword evidence="1" id="KW-1133">Transmembrane helix</keyword>
<proteinExistence type="predicted"/>
<keyword evidence="1" id="KW-0472">Membrane</keyword>
<gene>
    <name evidence="2" type="ORF">HYN56_18810</name>
</gene>
<organism evidence="2 3">
    <name type="scientific">Flavobacterium crocinum</name>
    <dbReference type="NCBI Taxonomy" id="2183896"/>
    <lineage>
        <taxon>Bacteria</taxon>
        <taxon>Pseudomonadati</taxon>
        <taxon>Bacteroidota</taxon>
        <taxon>Flavobacteriia</taxon>
        <taxon>Flavobacteriales</taxon>
        <taxon>Flavobacteriaceae</taxon>
        <taxon>Flavobacterium</taxon>
    </lineage>
</organism>
<dbReference type="Proteomes" id="UP000245250">
    <property type="component" value="Chromosome"/>
</dbReference>
<feature type="transmembrane region" description="Helical" evidence="1">
    <location>
        <begin position="52"/>
        <end position="70"/>
    </location>
</feature>
<dbReference type="RefSeq" id="WP_109193582.1">
    <property type="nucleotide sequence ID" value="NZ_CP029255.1"/>
</dbReference>
<evidence type="ECO:0000313" key="2">
    <source>
        <dbReference type="EMBL" id="AWK06165.1"/>
    </source>
</evidence>
<sequence>MNIRERYNIEEAQNSFSFYPYKTSVALSRWFLIGIIAGVIILFLFQDSFDEATRWIIYILLVIFALYSLYDIQIRSKIKYCFDAKSNGVYKINFLLSKKKIMSLNQAVIFVQSEMGSWNYALGAKKSHFVKNYRISEGFGSGRKSLEIQAAYENFILQKIDKLIGKVHFEIKN</sequence>